<dbReference type="GO" id="GO:0043709">
    <property type="term" value="P:cell adhesion involved in single-species biofilm formation"/>
    <property type="evidence" value="ECO:0007669"/>
    <property type="project" value="TreeGrafter"/>
</dbReference>
<dbReference type="InterPro" id="IPR036937">
    <property type="entry name" value="Adhesion_dom_fimbrial_sf"/>
</dbReference>
<name>A0A515D5A3_SERLI</name>
<feature type="signal peptide" evidence="1">
    <location>
        <begin position="1"/>
        <end position="23"/>
    </location>
</feature>
<accession>A0A515D5A3</accession>
<sequence length="176" mass="18948">MKHHPLVCVLGMLTVLSTTSALAEKDNLRFRGALVAEPCVIAPGDEEVQLAFGVIVDKYLYQNVRTVGMPFELRLAQCDLSLAKSISVTFTTSEESRELPGLLVPVGNAKGIAIGLETASGQTIKLDKASELYPLTQGSNVIHLKAYVQVEPLALANRSVVLGAFTAVSTFRLTYE</sequence>
<dbReference type="InterPro" id="IPR000259">
    <property type="entry name" value="Adhesion_dom_fimbrial"/>
</dbReference>
<dbReference type="Proteomes" id="UP000317572">
    <property type="component" value="Chromosome"/>
</dbReference>
<dbReference type="Pfam" id="PF00419">
    <property type="entry name" value="Fimbrial"/>
    <property type="match status" value="1"/>
</dbReference>
<dbReference type="PANTHER" id="PTHR33420">
    <property type="entry name" value="FIMBRIAL SUBUNIT ELFA-RELATED"/>
    <property type="match status" value="1"/>
</dbReference>
<dbReference type="InterPro" id="IPR050263">
    <property type="entry name" value="Bact_Fimbrial_Adh_Pro"/>
</dbReference>
<keyword evidence="1" id="KW-0732">Signal</keyword>
<dbReference type="EMBL" id="CP033893">
    <property type="protein sequence ID" value="QDL35593.1"/>
    <property type="molecule type" value="Genomic_DNA"/>
</dbReference>
<evidence type="ECO:0000313" key="4">
    <source>
        <dbReference type="Proteomes" id="UP000317572"/>
    </source>
</evidence>
<dbReference type="PANTHER" id="PTHR33420:SF26">
    <property type="entry name" value="FIMBRIAL SUBUNIT"/>
    <property type="match status" value="1"/>
</dbReference>
<dbReference type="AlphaFoldDB" id="A0A515D5A3"/>
<organism evidence="3 4">
    <name type="scientific">Serratia liquefaciens</name>
    <dbReference type="NCBI Taxonomy" id="614"/>
    <lineage>
        <taxon>Bacteria</taxon>
        <taxon>Pseudomonadati</taxon>
        <taxon>Pseudomonadota</taxon>
        <taxon>Gammaproteobacteria</taxon>
        <taxon>Enterobacterales</taxon>
        <taxon>Yersiniaceae</taxon>
        <taxon>Serratia</taxon>
    </lineage>
</organism>
<feature type="chain" id="PRO_5022118591" evidence="1">
    <location>
        <begin position="24"/>
        <end position="176"/>
    </location>
</feature>
<reference evidence="3 4" key="1">
    <citation type="submission" date="2018-11" db="EMBL/GenBank/DDBJ databases">
        <title>The first complete genome of Serratia liquefaciens isolated from metalophyte plant revel distinctness adaptive mechanisms in an extreme habitat.</title>
        <authorList>
            <person name="Caneschi W.L."/>
            <person name="Sanchez A.B."/>
            <person name="Felestrino E.B."/>
            <person name="Assis R.A.B."/>
            <person name="Lemes C.G.C."/>
            <person name="Cordeiro I.F."/>
            <person name="Fonseca N.P."/>
            <person name="Villa M."/>
            <person name="Vieira I.T."/>
            <person name="Moraes L.A."/>
            <person name="Kamino L.H.Y."/>
            <person name="do Carmo F."/>
            <person name="Garcia C.M."/>
            <person name="Almeida N.F."/>
            <person name="Silva R.S."/>
            <person name="Ferro J.A."/>
            <person name="Ferro M.I.T."/>
            <person name="Varani A.M."/>
            <person name="Ferreira R.M."/>
            <person name="dos Santos V.L."/>
            <person name="Silva U.C."/>
            <person name="Setubal J.C."/>
            <person name="Moreira L.M."/>
        </authorList>
    </citation>
    <scope>NUCLEOTIDE SEQUENCE [LARGE SCALE GENOMIC DNA]</scope>
    <source>
        <strain evidence="3 4">FG3</strain>
    </source>
</reference>
<gene>
    <name evidence="3" type="ORF">EGO53_27570</name>
</gene>
<evidence type="ECO:0000313" key="3">
    <source>
        <dbReference type="EMBL" id="QDL35593.1"/>
    </source>
</evidence>
<dbReference type="GO" id="GO:0009289">
    <property type="term" value="C:pilus"/>
    <property type="evidence" value="ECO:0007669"/>
    <property type="project" value="InterPro"/>
</dbReference>
<dbReference type="Gene3D" id="2.60.40.1090">
    <property type="entry name" value="Fimbrial-type adhesion domain"/>
    <property type="match status" value="1"/>
</dbReference>
<proteinExistence type="predicted"/>
<protein>
    <submittedName>
        <fullName evidence="3">Type 1 fimbrial protein</fullName>
    </submittedName>
</protein>
<dbReference type="SUPFAM" id="SSF49401">
    <property type="entry name" value="Bacterial adhesins"/>
    <property type="match status" value="1"/>
</dbReference>
<evidence type="ECO:0000256" key="1">
    <source>
        <dbReference type="SAM" id="SignalP"/>
    </source>
</evidence>
<dbReference type="InterPro" id="IPR008966">
    <property type="entry name" value="Adhesion_dom_sf"/>
</dbReference>
<evidence type="ECO:0000259" key="2">
    <source>
        <dbReference type="Pfam" id="PF00419"/>
    </source>
</evidence>
<feature type="domain" description="Fimbrial-type adhesion" evidence="2">
    <location>
        <begin position="30"/>
        <end position="175"/>
    </location>
</feature>